<dbReference type="AlphaFoldDB" id="A0A8H3ITJ6"/>
<sequence>MPKRATSAEDDEESVGHISGGEEPEIETAEGDGLRRLSRAEAPQLVGESEDEGEGEGGDDGENEDSSSGDWSVDPLDYESDESVLLEELDESHGPHPGQCKFACLNDYTIDCECECERCMFQYYNQDPPNQERFDELLRQNFRSRGSDLLTDPKQRYFRERRPYDYTQQSEPQSCTQMIPWNSDIRNWTEPCPNTHQGRQSEYNGRILPCDEVFCGRDMKALDTEDEEEEDPDQWLSDKPKKQVEKEPWKRLPEDLFDEDNEPKKQYVCEKHIQDSKTFFRMGKNLDNLYNAHLIRYCKVHEAELQAQHRGGLTTCTCRRVDFTRWQCRSCFQTKVEKLQRHFRRRVNARWRGNADTNITNDNFYQRDWRKVRRMLQRLHPCLKGHCGRQRLKGLARNQVLDCRCCGGYVVQPLRRSARLEGRARVLYTK</sequence>
<dbReference type="OrthoDB" id="5334351at2759"/>
<comment type="caution">
    <text evidence="2">The sequence shown here is derived from an EMBL/GenBank/DDBJ whole genome shotgun (WGS) entry which is preliminary data.</text>
</comment>
<name>A0A8H3ITJ6_9LECA</name>
<feature type="compositionally biased region" description="Acidic residues" evidence="1">
    <location>
        <begin position="224"/>
        <end position="233"/>
    </location>
</feature>
<feature type="region of interest" description="Disordered" evidence="1">
    <location>
        <begin position="1"/>
        <end position="76"/>
    </location>
</feature>
<feature type="region of interest" description="Disordered" evidence="1">
    <location>
        <begin position="223"/>
        <end position="244"/>
    </location>
</feature>
<evidence type="ECO:0000256" key="1">
    <source>
        <dbReference type="SAM" id="MobiDB-lite"/>
    </source>
</evidence>
<protein>
    <submittedName>
        <fullName evidence="2">Uncharacterized protein</fullName>
    </submittedName>
</protein>
<evidence type="ECO:0000313" key="3">
    <source>
        <dbReference type="Proteomes" id="UP000664534"/>
    </source>
</evidence>
<proteinExistence type="predicted"/>
<evidence type="ECO:0000313" key="2">
    <source>
        <dbReference type="EMBL" id="CAF9925869.1"/>
    </source>
</evidence>
<gene>
    <name evidence="2" type="ORF">IMSHALPRED_006806</name>
</gene>
<dbReference type="EMBL" id="CAJPDT010000041">
    <property type="protein sequence ID" value="CAF9925869.1"/>
    <property type="molecule type" value="Genomic_DNA"/>
</dbReference>
<reference evidence="2" key="1">
    <citation type="submission" date="2021-03" db="EMBL/GenBank/DDBJ databases">
        <authorList>
            <person name="Tagirdzhanova G."/>
        </authorList>
    </citation>
    <scope>NUCLEOTIDE SEQUENCE</scope>
</reference>
<dbReference type="Proteomes" id="UP000664534">
    <property type="component" value="Unassembled WGS sequence"/>
</dbReference>
<feature type="compositionally biased region" description="Acidic residues" evidence="1">
    <location>
        <begin position="48"/>
        <end position="67"/>
    </location>
</feature>
<organism evidence="2 3">
    <name type="scientific">Imshaugia aleurites</name>
    <dbReference type="NCBI Taxonomy" id="172621"/>
    <lineage>
        <taxon>Eukaryota</taxon>
        <taxon>Fungi</taxon>
        <taxon>Dikarya</taxon>
        <taxon>Ascomycota</taxon>
        <taxon>Pezizomycotina</taxon>
        <taxon>Lecanoromycetes</taxon>
        <taxon>OSLEUM clade</taxon>
        <taxon>Lecanoromycetidae</taxon>
        <taxon>Lecanorales</taxon>
        <taxon>Lecanorineae</taxon>
        <taxon>Parmeliaceae</taxon>
        <taxon>Imshaugia</taxon>
    </lineage>
</organism>
<keyword evidence="3" id="KW-1185">Reference proteome</keyword>
<accession>A0A8H3ITJ6</accession>